<evidence type="ECO:0000256" key="2">
    <source>
        <dbReference type="ARBA" id="ARBA00023157"/>
    </source>
</evidence>
<dbReference type="PATRIC" id="fig|1053226.3.peg.5320"/>
<evidence type="ECO:0000256" key="1">
    <source>
        <dbReference type="ARBA" id="ARBA00008987"/>
    </source>
</evidence>
<dbReference type="GO" id="GO:0005829">
    <property type="term" value="C:cytosol"/>
    <property type="evidence" value="ECO:0007669"/>
    <property type="project" value="TreeGrafter"/>
</dbReference>
<dbReference type="PANTHER" id="PTHR45663:SF11">
    <property type="entry name" value="GEO12009P1"/>
    <property type="match status" value="1"/>
</dbReference>
<evidence type="ECO:0000256" key="4">
    <source>
        <dbReference type="SAM" id="Phobius"/>
    </source>
</evidence>
<name>J8H0H1_BACCE</name>
<dbReference type="Gene3D" id="3.40.30.10">
    <property type="entry name" value="Glutaredoxin"/>
    <property type="match status" value="1"/>
</dbReference>
<comment type="caution">
    <text evidence="6">The sequence shown here is derived from an EMBL/GenBank/DDBJ whole genome shotgun (WGS) entry which is preliminary data.</text>
</comment>
<dbReference type="InterPro" id="IPR013766">
    <property type="entry name" value="Thioredoxin_domain"/>
</dbReference>
<dbReference type="EMBL" id="AHEU01000045">
    <property type="protein sequence ID" value="EJR26672.1"/>
    <property type="molecule type" value="Genomic_DNA"/>
</dbReference>
<evidence type="ECO:0000256" key="3">
    <source>
        <dbReference type="ARBA" id="ARBA00023284"/>
    </source>
</evidence>
<dbReference type="PANTHER" id="PTHR45663">
    <property type="entry name" value="GEO12009P1"/>
    <property type="match status" value="1"/>
</dbReference>
<dbReference type="GO" id="GO:0045454">
    <property type="term" value="P:cell redox homeostasis"/>
    <property type="evidence" value="ECO:0007669"/>
    <property type="project" value="TreeGrafter"/>
</dbReference>
<dbReference type="RefSeq" id="WP_002166923.1">
    <property type="nucleotide sequence ID" value="NZ_JH792313.1"/>
</dbReference>
<feature type="domain" description="Thioredoxin" evidence="5">
    <location>
        <begin position="34"/>
        <end position="128"/>
    </location>
</feature>
<dbReference type="InterPro" id="IPR036249">
    <property type="entry name" value="Thioredoxin-like_sf"/>
</dbReference>
<proteinExistence type="inferred from homology"/>
<keyword evidence="4" id="KW-0472">Membrane</keyword>
<evidence type="ECO:0000259" key="5">
    <source>
        <dbReference type="Pfam" id="PF00085"/>
    </source>
</evidence>
<dbReference type="HOGENOM" id="CLU_121850_1_0_9"/>
<reference evidence="6 7" key="1">
    <citation type="submission" date="2012-04" db="EMBL/GenBank/DDBJ databases">
        <title>The Genome Sequence of Bacillus cereus VD048.</title>
        <authorList>
            <consortium name="The Broad Institute Genome Sequencing Platform"/>
            <consortium name="The Broad Institute Genome Sequencing Center for Infectious Disease"/>
            <person name="Feldgarden M."/>
            <person name="Van der Auwera G.A."/>
            <person name="Mahillon J."/>
            <person name="Duprez V."/>
            <person name="Timmery S."/>
            <person name="Mattelet C."/>
            <person name="Dierick K."/>
            <person name="Sun M."/>
            <person name="Yu Z."/>
            <person name="Zhu L."/>
            <person name="Hu X."/>
            <person name="Shank E.B."/>
            <person name="Swiecicka I."/>
            <person name="Hansen B.M."/>
            <person name="Andrup L."/>
            <person name="Young S.K."/>
            <person name="Zeng Q."/>
            <person name="Gargeya S."/>
            <person name="Fitzgerald M."/>
            <person name="Haas B."/>
            <person name="Abouelleil A."/>
            <person name="Alvarado L."/>
            <person name="Arachchi H.M."/>
            <person name="Berlin A."/>
            <person name="Chapman S.B."/>
            <person name="Goldberg J."/>
            <person name="Griggs A."/>
            <person name="Gujja S."/>
            <person name="Hansen M."/>
            <person name="Howarth C."/>
            <person name="Imamovic A."/>
            <person name="Larimer J."/>
            <person name="McCowen C."/>
            <person name="Montmayeur A."/>
            <person name="Murphy C."/>
            <person name="Neiman D."/>
            <person name="Pearson M."/>
            <person name="Priest M."/>
            <person name="Roberts A."/>
            <person name="Saif S."/>
            <person name="Shea T."/>
            <person name="Sisk P."/>
            <person name="Sykes S."/>
            <person name="Wortman J."/>
            <person name="Nusbaum C."/>
            <person name="Birren B."/>
        </authorList>
    </citation>
    <scope>NUCLEOTIDE SEQUENCE [LARGE SCALE GENOMIC DNA]</scope>
    <source>
        <strain evidence="6 7">VD048</strain>
    </source>
</reference>
<keyword evidence="3" id="KW-0676">Redox-active center</keyword>
<keyword evidence="2" id="KW-1015">Disulfide bond</keyword>
<keyword evidence="4" id="KW-0812">Transmembrane</keyword>
<evidence type="ECO:0000313" key="7">
    <source>
        <dbReference type="Proteomes" id="UP000006960"/>
    </source>
</evidence>
<organism evidence="6 7">
    <name type="scientific">Bacillus cereus VD048</name>
    <dbReference type="NCBI Taxonomy" id="1053226"/>
    <lineage>
        <taxon>Bacteria</taxon>
        <taxon>Bacillati</taxon>
        <taxon>Bacillota</taxon>
        <taxon>Bacilli</taxon>
        <taxon>Bacillales</taxon>
        <taxon>Bacillaceae</taxon>
        <taxon>Bacillus</taxon>
        <taxon>Bacillus cereus group</taxon>
    </lineage>
</organism>
<dbReference type="Proteomes" id="UP000006960">
    <property type="component" value="Unassembled WGS sequence"/>
</dbReference>
<evidence type="ECO:0000313" key="6">
    <source>
        <dbReference type="EMBL" id="EJR26672.1"/>
    </source>
</evidence>
<dbReference type="SUPFAM" id="SSF52833">
    <property type="entry name" value="Thioredoxin-like"/>
    <property type="match status" value="1"/>
</dbReference>
<dbReference type="CDD" id="cd02947">
    <property type="entry name" value="TRX_family"/>
    <property type="match status" value="1"/>
</dbReference>
<feature type="transmembrane region" description="Helical" evidence="4">
    <location>
        <begin position="5"/>
        <end position="22"/>
    </location>
</feature>
<accession>J8H0H1</accession>
<dbReference type="AlphaFoldDB" id="J8H0H1"/>
<protein>
    <recommendedName>
        <fullName evidence="5">Thioredoxin domain-containing protein</fullName>
    </recommendedName>
</protein>
<gene>
    <name evidence="6" type="ORF">IIG_05229</name>
</gene>
<sequence>MKKIIIFVIVTLILFGAIIFFINKEEKNYYTNNISPNQLQEDITNKKDKIIYFYQTNCSYCSKVSPVLIPMASEMDINLQTLNLEKHQNSWNNFKIEGTPTIIHYQNGKEIDRLVGDNKSEVFKEWLEKTKNSKDK</sequence>
<dbReference type="Pfam" id="PF00085">
    <property type="entry name" value="Thioredoxin"/>
    <property type="match status" value="1"/>
</dbReference>
<keyword evidence="4" id="KW-1133">Transmembrane helix</keyword>
<dbReference type="GO" id="GO:0015035">
    <property type="term" value="F:protein-disulfide reductase activity"/>
    <property type="evidence" value="ECO:0007669"/>
    <property type="project" value="TreeGrafter"/>
</dbReference>
<comment type="similarity">
    <text evidence="1">Belongs to the thioredoxin family.</text>
</comment>